<gene>
    <name evidence="1" type="ORF">LTR16_003454</name>
</gene>
<dbReference type="EMBL" id="JAVRRA010000364">
    <property type="protein sequence ID" value="KAK5288275.1"/>
    <property type="molecule type" value="Genomic_DNA"/>
</dbReference>
<protein>
    <submittedName>
        <fullName evidence="1">Uncharacterized protein</fullName>
    </submittedName>
</protein>
<comment type="caution">
    <text evidence="1">The sequence shown here is derived from an EMBL/GenBank/DDBJ whole genome shotgun (WGS) entry which is preliminary data.</text>
</comment>
<evidence type="ECO:0000313" key="1">
    <source>
        <dbReference type="EMBL" id="KAK5288275.1"/>
    </source>
</evidence>
<evidence type="ECO:0000313" key="2">
    <source>
        <dbReference type="Proteomes" id="UP001357485"/>
    </source>
</evidence>
<sequence length="160" mass="17804">MANQAQVAAYGLRLAALAPLGRDELICQRCLWGLQNNGQGDICVLSGNARRCDRCSGSNKQCVRLHMSFNRVLRHLGAMVLRTPRAPDAEIQTFARGIWNLWTVYKRVNPEWETVRPADSLAWADIAVTLRVQNGLDLSTAMPEVQHVDDESDATFVALD</sequence>
<keyword evidence="2" id="KW-1185">Reference proteome</keyword>
<name>A0ABR0M994_9PEZI</name>
<accession>A0ABR0M994</accession>
<proteinExistence type="predicted"/>
<reference evidence="1 2" key="1">
    <citation type="submission" date="2023-08" db="EMBL/GenBank/DDBJ databases">
        <title>Black Yeasts Isolated from many extreme environments.</title>
        <authorList>
            <person name="Coleine C."/>
            <person name="Stajich J.E."/>
            <person name="Selbmann L."/>
        </authorList>
    </citation>
    <scope>NUCLEOTIDE SEQUENCE [LARGE SCALE GENOMIC DNA]</scope>
    <source>
        <strain evidence="1 2">CCFEE 536</strain>
    </source>
</reference>
<dbReference type="Proteomes" id="UP001357485">
    <property type="component" value="Unassembled WGS sequence"/>
</dbReference>
<organism evidence="1 2">
    <name type="scientific">Cryomyces antarcticus</name>
    <dbReference type="NCBI Taxonomy" id="329879"/>
    <lineage>
        <taxon>Eukaryota</taxon>
        <taxon>Fungi</taxon>
        <taxon>Dikarya</taxon>
        <taxon>Ascomycota</taxon>
        <taxon>Pezizomycotina</taxon>
        <taxon>Dothideomycetes</taxon>
        <taxon>Dothideomycetes incertae sedis</taxon>
        <taxon>Cryomyces</taxon>
    </lineage>
</organism>